<dbReference type="InterPro" id="IPR053134">
    <property type="entry name" value="RNA-dir_DNA_polymerase"/>
</dbReference>
<proteinExistence type="predicted"/>
<evidence type="ECO:0008006" key="5">
    <source>
        <dbReference type="Google" id="ProtNLM"/>
    </source>
</evidence>
<sequence length="475" mass="54228">MIDFVTTHNFITEAEARRLWLHWKKDSRRMKTVNFVALPIVGLVKRTTIKLGGWKGPVDFVVVKMDDFDVVLGLEFLLEHQVIPMPSANCLAITGSFPTVEQADIRQPNGFKMISAMQLDESPAQEEPPFAATLLGALGKLRETVSKDTLCVSEKCHGFSRPVQAPWKASVLSLKKKDRNPQRCIKRCILNKFTASRKYPFLILPNLFDRSRRVKYFQKSDIRLRYCRVRATKAEGLETTCVIGLRVYEFLVVPFSLTDAKGGKCCFLQSQINVLGHVAECHQIGLSREEDTQWSGNLECQAAFNGLKQAMIEGPSLRVVDATRPPEVEVEQFNCVLGEYLHHFVDGRQKNWVQLLNVTQFDHSAQIDSLIRRSQFEIKGSGHSVLPPITNGSDVGNNPQVHRVEKEWERMADTARVCLEEVSRPMEERVDQKRYPLEFEWMTKLPINGATTPYDYLSTWNRKKTEKSRNSLLTE</sequence>
<evidence type="ECO:0000313" key="4">
    <source>
        <dbReference type="Proteomes" id="UP000321947"/>
    </source>
</evidence>
<organism evidence="2 4">
    <name type="scientific">Cucumis melo var. makuwa</name>
    <name type="common">Oriental melon</name>
    <dbReference type="NCBI Taxonomy" id="1194695"/>
    <lineage>
        <taxon>Eukaryota</taxon>
        <taxon>Viridiplantae</taxon>
        <taxon>Streptophyta</taxon>
        <taxon>Embryophyta</taxon>
        <taxon>Tracheophyta</taxon>
        <taxon>Spermatophyta</taxon>
        <taxon>Magnoliopsida</taxon>
        <taxon>eudicotyledons</taxon>
        <taxon>Gunneridae</taxon>
        <taxon>Pentapetalae</taxon>
        <taxon>rosids</taxon>
        <taxon>fabids</taxon>
        <taxon>Cucurbitales</taxon>
        <taxon>Cucurbitaceae</taxon>
        <taxon>Benincaseae</taxon>
        <taxon>Cucumis</taxon>
    </lineage>
</organism>
<dbReference type="OrthoDB" id="1939491at2759"/>
<dbReference type="Gene3D" id="3.30.70.270">
    <property type="match status" value="1"/>
</dbReference>
<comment type="caution">
    <text evidence="2">The sequence shown here is derived from an EMBL/GenBank/DDBJ whole genome shotgun (WGS) entry which is preliminary data.</text>
</comment>
<name>A0A5D3CMP1_CUCMM</name>
<dbReference type="Gene3D" id="3.10.10.10">
    <property type="entry name" value="HIV Type 1 Reverse Transcriptase, subunit A, domain 1"/>
    <property type="match status" value="1"/>
</dbReference>
<evidence type="ECO:0000313" key="2">
    <source>
        <dbReference type="EMBL" id="TYK12408.1"/>
    </source>
</evidence>
<accession>A0A5D3CMP1</accession>
<dbReference type="CDD" id="cd00303">
    <property type="entry name" value="retropepsin_like"/>
    <property type="match status" value="1"/>
</dbReference>
<evidence type="ECO:0000313" key="1">
    <source>
        <dbReference type="EMBL" id="KAA0054370.1"/>
    </source>
</evidence>
<reference evidence="3 4" key="1">
    <citation type="submission" date="2019-08" db="EMBL/GenBank/DDBJ databases">
        <title>Draft genome sequences of two oriental melons (Cucumis melo L. var makuwa).</title>
        <authorList>
            <person name="Kwon S.-Y."/>
        </authorList>
    </citation>
    <scope>NUCLEOTIDE SEQUENCE [LARGE SCALE GENOMIC DNA]</scope>
    <source>
        <strain evidence="4">cv. Chang Bougi</strain>
        <strain evidence="3">cv. SW 3</strain>
        <tissue evidence="2">Leaf</tissue>
    </source>
</reference>
<protein>
    <recommendedName>
        <fullName evidence="5">Reverse transcriptase</fullName>
    </recommendedName>
</protein>
<dbReference type="EMBL" id="SSTE01008830">
    <property type="protein sequence ID" value="KAA0054370.1"/>
    <property type="molecule type" value="Genomic_DNA"/>
</dbReference>
<dbReference type="InterPro" id="IPR043502">
    <property type="entry name" value="DNA/RNA_pol_sf"/>
</dbReference>
<dbReference type="AlphaFoldDB" id="A0A5D3CMP1"/>
<dbReference type="PANTHER" id="PTHR24559:SF436">
    <property type="entry name" value="RNA-DIRECTED DNA POLYMERASE HOMOLOG"/>
    <property type="match status" value="1"/>
</dbReference>
<dbReference type="Proteomes" id="UP000321393">
    <property type="component" value="Unassembled WGS sequence"/>
</dbReference>
<dbReference type="PANTHER" id="PTHR24559">
    <property type="entry name" value="TRANSPOSON TY3-I GAG-POL POLYPROTEIN"/>
    <property type="match status" value="1"/>
</dbReference>
<gene>
    <name evidence="2" type="ORF">E5676_scaffold302G001940</name>
    <name evidence="1" type="ORF">E6C27_scaffold24G001010</name>
</gene>
<dbReference type="EMBL" id="SSTD01010133">
    <property type="protein sequence ID" value="TYK12408.1"/>
    <property type="molecule type" value="Genomic_DNA"/>
</dbReference>
<dbReference type="Gene3D" id="2.40.70.10">
    <property type="entry name" value="Acid Proteases"/>
    <property type="match status" value="1"/>
</dbReference>
<dbReference type="SUPFAM" id="SSF56672">
    <property type="entry name" value="DNA/RNA polymerases"/>
    <property type="match status" value="1"/>
</dbReference>
<dbReference type="InterPro" id="IPR021109">
    <property type="entry name" value="Peptidase_aspartic_dom_sf"/>
</dbReference>
<evidence type="ECO:0000313" key="3">
    <source>
        <dbReference type="Proteomes" id="UP000321393"/>
    </source>
</evidence>
<dbReference type="InterPro" id="IPR043128">
    <property type="entry name" value="Rev_trsase/Diguanyl_cyclase"/>
</dbReference>
<dbReference type="Proteomes" id="UP000321947">
    <property type="component" value="Unassembled WGS sequence"/>
</dbReference>